<evidence type="ECO:0000256" key="12">
    <source>
        <dbReference type="SAM" id="MobiDB-lite"/>
    </source>
</evidence>
<dbReference type="GO" id="GO:0006935">
    <property type="term" value="P:chemotaxis"/>
    <property type="evidence" value="ECO:0007669"/>
    <property type="project" value="UniProtKB-KW"/>
</dbReference>
<accession>A0A1G5B2L6</accession>
<dbReference type="Proteomes" id="UP000183047">
    <property type="component" value="Unassembled WGS sequence"/>
</dbReference>
<name>A0A1G5B2L6_9FIRM</name>
<dbReference type="InterPro" id="IPR053716">
    <property type="entry name" value="Flag_assembly_chemotaxis_eff"/>
</dbReference>
<dbReference type="AlphaFoldDB" id="A0A1G5B2L6"/>
<evidence type="ECO:0000256" key="9">
    <source>
        <dbReference type="ARBA" id="ARBA00023136"/>
    </source>
</evidence>
<organism evidence="13 14">
    <name type="scientific">Butyrivibrio hungatei</name>
    <dbReference type="NCBI Taxonomy" id="185008"/>
    <lineage>
        <taxon>Bacteria</taxon>
        <taxon>Bacillati</taxon>
        <taxon>Bacillota</taxon>
        <taxon>Clostridia</taxon>
        <taxon>Lachnospirales</taxon>
        <taxon>Lachnospiraceae</taxon>
        <taxon>Butyrivibrio</taxon>
    </lineage>
</organism>
<dbReference type="GO" id="GO:0044781">
    <property type="term" value="P:bacterial-type flagellum organization"/>
    <property type="evidence" value="ECO:0007669"/>
    <property type="project" value="UniProtKB-KW"/>
</dbReference>
<evidence type="ECO:0000256" key="1">
    <source>
        <dbReference type="ARBA" id="ARBA00004413"/>
    </source>
</evidence>
<gene>
    <name evidence="13" type="ORF">SAMN02910451_00495</name>
</gene>
<keyword evidence="13" id="KW-0969">Cilium</keyword>
<dbReference type="GO" id="GO:0071973">
    <property type="term" value="P:bacterial-type flagellum-dependent cell motility"/>
    <property type="evidence" value="ECO:0007669"/>
    <property type="project" value="InterPro"/>
</dbReference>
<keyword evidence="8" id="KW-0653">Protein transport</keyword>
<keyword evidence="6" id="KW-0145">Chemotaxis</keyword>
<evidence type="ECO:0000256" key="7">
    <source>
        <dbReference type="ARBA" id="ARBA00022795"/>
    </source>
</evidence>
<keyword evidence="13" id="KW-0282">Flagellum</keyword>
<dbReference type="Gene3D" id="1.10.287.1700">
    <property type="match status" value="1"/>
</dbReference>
<evidence type="ECO:0000256" key="11">
    <source>
        <dbReference type="SAM" id="Coils"/>
    </source>
</evidence>
<keyword evidence="7" id="KW-1005">Bacterial flagellum biogenesis</keyword>
<dbReference type="OrthoDB" id="1767518at2"/>
<dbReference type="GO" id="GO:0009288">
    <property type="term" value="C:bacterial-type flagellum"/>
    <property type="evidence" value="ECO:0007669"/>
    <property type="project" value="InterPro"/>
</dbReference>
<evidence type="ECO:0000256" key="4">
    <source>
        <dbReference type="ARBA" id="ARBA00022448"/>
    </source>
</evidence>
<keyword evidence="11" id="KW-0175">Coiled coil</keyword>
<dbReference type="EMBL" id="FMUR01000004">
    <property type="protein sequence ID" value="SCX84311.1"/>
    <property type="molecule type" value="Genomic_DNA"/>
</dbReference>
<evidence type="ECO:0000256" key="6">
    <source>
        <dbReference type="ARBA" id="ARBA00022500"/>
    </source>
</evidence>
<comment type="similarity">
    <text evidence="2">Belongs to the FliJ family.</text>
</comment>
<dbReference type="GO" id="GO:0005886">
    <property type="term" value="C:plasma membrane"/>
    <property type="evidence" value="ECO:0007669"/>
    <property type="project" value="UniProtKB-SubCell"/>
</dbReference>
<dbReference type="STRING" id="185008.bhn_I1440"/>
<keyword evidence="14" id="KW-1185">Reference proteome</keyword>
<keyword evidence="10" id="KW-1006">Bacterial flagellum protein export</keyword>
<dbReference type="RefSeq" id="WP_074461285.1">
    <property type="nucleotide sequence ID" value="NZ_FMUR01000004.1"/>
</dbReference>
<evidence type="ECO:0000313" key="14">
    <source>
        <dbReference type="Proteomes" id="UP000183047"/>
    </source>
</evidence>
<comment type="subcellular location">
    <subcellularLocation>
        <location evidence="1">Cell membrane</location>
        <topology evidence="1">Peripheral membrane protein</topology>
        <orientation evidence="1">Cytoplasmic side</orientation>
    </subcellularLocation>
</comment>
<protein>
    <recommendedName>
        <fullName evidence="3">Flagellar FliJ protein</fullName>
    </recommendedName>
</protein>
<feature type="coiled-coil region" evidence="11">
    <location>
        <begin position="40"/>
        <end position="109"/>
    </location>
</feature>
<evidence type="ECO:0000256" key="8">
    <source>
        <dbReference type="ARBA" id="ARBA00022927"/>
    </source>
</evidence>
<evidence type="ECO:0000256" key="3">
    <source>
        <dbReference type="ARBA" id="ARBA00020392"/>
    </source>
</evidence>
<reference evidence="14" key="1">
    <citation type="submission" date="2016-10" db="EMBL/GenBank/DDBJ databases">
        <authorList>
            <person name="Varghese N."/>
            <person name="Submissions S."/>
        </authorList>
    </citation>
    <scope>NUCLEOTIDE SEQUENCE [LARGE SCALE GENOMIC DNA]</scope>
    <source>
        <strain evidence="14">XBD2006</strain>
    </source>
</reference>
<evidence type="ECO:0000256" key="5">
    <source>
        <dbReference type="ARBA" id="ARBA00022475"/>
    </source>
</evidence>
<keyword evidence="4" id="KW-0813">Transport</keyword>
<evidence type="ECO:0000313" key="13">
    <source>
        <dbReference type="EMBL" id="SCX84311.1"/>
    </source>
</evidence>
<proteinExistence type="inferred from homology"/>
<dbReference type="GO" id="GO:0015031">
    <property type="term" value="P:protein transport"/>
    <property type="evidence" value="ECO:0007669"/>
    <property type="project" value="UniProtKB-KW"/>
</dbReference>
<keyword evidence="9" id="KW-0472">Membrane</keyword>
<feature type="region of interest" description="Disordered" evidence="12">
    <location>
        <begin position="128"/>
        <end position="152"/>
    </location>
</feature>
<dbReference type="InterPro" id="IPR012823">
    <property type="entry name" value="Flagell_FliJ"/>
</dbReference>
<sequence length="152" mass="18190">MARFVYKMQSILNIKEKTEGQVKMEFAAAQSELNKQYDILDEYVKRKENYLIEAEELRNEASLRLQDILDNQYATAQMDVMIASQSRVIKEYEAEVEKVRVKLTRAIQERKMQETLRDRAYAEYLEEEKQEEAKENDQRSSFTYGQRQQEKK</sequence>
<evidence type="ECO:0000256" key="2">
    <source>
        <dbReference type="ARBA" id="ARBA00010004"/>
    </source>
</evidence>
<keyword evidence="5" id="KW-1003">Cell membrane</keyword>
<feature type="compositionally biased region" description="Polar residues" evidence="12">
    <location>
        <begin position="139"/>
        <end position="152"/>
    </location>
</feature>
<keyword evidence="13" id="KW-0966">Cell projection</keyword>
<evidence type="ECO:0000256" key="10">
    <source>
        <dbReference type="ARBA" id="ARBA00023225"/>
    </source>
</evidence>
<dbReference type="Pfam" id="PF02050">
    <property type="entry name" value="FliJ"/>
    <property type="match status" value="1"/>
</dbReference>